<dbReference type="InterPro" id="IPR000301">
    <property type="entry name" value="Tetraspanin_animals"/>
</dbReference>
<dbReference type="OrthoDB" id="6279736at2759"/>
<evidence type="ECO:0000313" key="8">
    <source>
        <dbReference type="Proteomes" id="UP000076420"/>
    </source>
</evidence>
<evidence type="ECO:0000256" key="1">
    <source>
        <dbReference type="ARBA" id="ARBA00004141"/>
    </source>
</evidence>
<evidence type="ECO:0000256" key="6">
    <source>
        <dbReference type="RuleBase" id="RU361218"/>
    </source>
</evidence>
<dbReference type="InterPro" id="IPR018499">
    <property type="entry name" value="Tetraspanin/Peripherin"/>
</dbReference>
<comment type="subcellular location">
    <subcellularLocation>
        <location evidence="1 6">Membrane</location>
        <topology evidence="1 6">Multi-pass membrane protein</topology>
    </subcellularLocation>
</comment>
<evidence type="ECO:0000256" key="3">
    <source>
        <dbReference type="ARBA" id="ARBA00022692"/>
    </source>
</evidence>
<evidence type="ECO:0000313" key="7">
    <source>
        <dbReference type="EnsemblMetazoa" id="BGLB023686-PA"/>
    </source>
</evidence>
<proteinExistence type="inferred from homology"/>
<dbReference type="EnsemblMetazoa" id="BGLB023686-RA">
    <property type="protein sequence ID" value="BGLB023686-PA"/>
    <property type="gene ID" value="BGLB023686"/>
</dbReference>
<dbReference type="SUPFAM" id="SSF48652">
    <property type="entry name" value="Tetraspanin"/>
    <property type="match status" value="1"/>
</dbReference>
<dbReference type="VEuPathDB" id="VectorBase:BGLB023686"/>
<dbReference type="PIRSF" id="PIRSF002419">
    <property type="entry name" value="Tetraspanin"/>
    <property type="match status" value="1"/>
</dbReference>
<dbReference type="CDD" id="cd03156">
    <property type="entry name" value="uroplakin_I_like_LEL"/>
    <property type="match status" value="1"/>
</dbReference>
<dbReference type="Proteomes" id="UP000076420">
    <property type="component" value="Unassembled WGS sequence"/>
</dbReference>
<sequence length="286" mass="31379">MCARVRGAKIGLLVCSILLLVIALVCLAGGVVLVLGRTVYGGELSFLKQSVGDAAASFVFSPTLDTSLLDVIFVTIPLGAVLIFFGLLISVICILGIIGSCGQYYKFIIVYLVLTSCLFFMQIVIIICAYIDRTPFDSTVKDLLKLSLSGYTGDTGTDSLTLGWNAIMTYKKCCGVDGYSDFSVATGWSKQYKAVNIETPIMCCITKTAAKSLTCAITANYKTETYYNRGCYEHIWDYVTSDTGLILFTVFFIVVLEFLCIFFAAWLICNRRSKGITKVGDYSRYN</sequence>
<keyword evidence="4 6" id="KW-1133">Transmembrane helix</keyword>
<organism evidence="7 8">
    <name type="scientific">Biomphalaria glabrata</name>
    <name type="common">Bloodfluke planorb</name>
    <name type="synonym">Freshwater snail</name>
    <dbReference type="NCBI Taxonomy" id="6526"/>
    <lineage>
        <taxon>Eukaryota</taxon>
        <taxon>Metazoa</taxon>
        <taxon>Spiralia</taxon>
        <taxon>Lophotrochozoa</taxon>
        <taxon>Mollusca</taxon>
        <taxon>Gastropoda</taxon>
        <taxon>Heterobranchia</taxon>
        <taxon>Euthyneura</taxon>
        <taxon>Panpulmonata</taxon>
        <taxon>Hygrophila</taxon>
        <taxon>Lymnaeoidea</taxon>
        <taxon>Planorbidae</taxon>
        <taxon>Biomphalaria</taxon>
    </lineage>
</organism>
<gene>
    <name evidence="7" type="primary">106067748</name>
</gene>
<keyword evidence="3 6" id="KW-0812">Transmembrane</keyword>
<name>A0A2C9KUF0_BIOGL</name>
<accession>A0A2C9KUF0</accession>
<dbReference type="KEGG" id="bgt:106067748"/>
<dbReference type="InterPro" id="IPR008952">
    <property type="entry name" value="Tetraspanin_EC2_sf"/>
</dbReference>
<protein>
    <recommendedName>
        <fullName evidence="6">Tetraspanin</fullName>
    </recommendedName>
</protein>
<reference evidence="7" key="1">
    <citation type="submission" date="2020-05" db="UniProtKB">
        <authorList>
            <consortium name="EnsemblMetazoa"/>
        </authorList>
    </citation>
    <scope>IDENTIFICATION</scope>
    <source>
        <strain evidence="7">BB02</strain>
    </source>
</reference>
<evidence type="ECO:0000256" key="4">
    <source>
        <dbReference type="ARBA" id="ARBA00022989"/>
    </source>
</evidence>
<dbReference type="AlphaFoldDB" id="A0A2C9KUF0"/>
<feature type="transmembrane region" description="Helical" evidence="6">
    <location>
        <begin position="12"/>
        <end position="35"/>
    </location>
</feature>
<dbReference type="VEuPathDB" id="VectorBase:BGLAX_050553"/>
<dbReference type="STRING" id="6526.A0A2C9KUF0"/>
<evidence type="ECO:0000256" key="5">
    <source>
        <dbReference type="ARBA" id="ARBA00023136"/>
    </source>
</evidence>
<dbReference type="GO" id="GO:0016020">
    <property type="term" value="C:membrane"/>
    <property type="evidence" value="ECO:0007669"/>
    <property type="project" value="UniProtKB-SubCell"/>
</dbReference>
<dbReference type="Pfam" id="PF00335">
    <property type="entry name" value="Tetraspanin"/>
    <property type="match status" value="1"/>
</dbReference>
<comment type="similarity">
    <text evidence="2 6">Belongs to the tetraspanin (TM4SF) family.</text>
</comment>
<dbReference type="Gene3D" id="1.10.1450.10">
    <property type="entry name" value="Tetraspanin"/>
    <property type="match status" value="1"/>
</dbReference>
<feature type="transmembrane region" description="Helical" evidence="6">
    <location>
        <begin position="71"/>
        <end position="97"/>
    </location>
</feature>
<feature type="transmembrane region" description="Helical" evidence="6">
    <location>
        <begin position="245"/>
        <end position="268"/>
    </location>
</feature>
<evidence type="ECO:0000256" key="2">
    <source>
        <dbReference type="ARBA" id="ARBA00006840"/>
    </source>
</evidence>
<feature type="transmembrane region" description="Helical" evidence="6">
    <location>
        <begin position="109"/>
        <end position="132"/>
    </location>
</feature>
<keyword evidence="5 6" id="KW-0472">Membrane</keyword>